<keyword evidence="2" id="KW-1185">Reference proteome</keyword>
<protein>
    <recommendedName>
        <fullName evidence="3">PepSY domain-containing protein</fullName>
    </recommendedName>
</protein>
<accession>A0ABW4NDW9</accession>
<evidence type="ECO:0000313" key="2">
    <source>
        <dbReference type="Proteomes" id="UP001597283"/>
    </source>
</evidence>
<comment type="caution">
    <text evidence="1">The sequence shown here is derived from an EMBL/GenBank/DDBJ whole genome shotgun (WGS) entry which is preliminary data.</text>
</comment>
<proteinExistence type="predicted"/>
<dbReference type="RefSeq" id="WP_380940728.1">
    <property type="nucleotide sequence ID" value="NZ_JBHUFC010000003.1"/>
</dbReference>
<name>A0ABW4NDW9_9SPHN</name>
<organism evidence="1 2">
    <name type="scientific">Sphingomonas floccifaciens</name>
    <dbReference type="NCBI Taxonomy" id="1844115"/>
    <lineage>
        <taxon>Bacteria</taxon>
        <taxon>Pseudomonadati</taxon>
        <taxon>Pseudomonadota</taxon>
        <taxon>Alphaproteobacteria</taxon>
        <taxon>Sphingomonadales</taxon>
        <taxon>Sphingomonadaceae</taxon>
        <taxon>Sphingomonas</taxon>
    </lineage>
</organism>
<reference evidence="2" key="1">
    <citation type="journal article" date="2019" name="Int. J. Syst. Evol. Microbiol.">
        <title>The Global Catalogue of Microorganisms (GCM) 10K type strain sequencing project: providing services to taxonomists for standard genome sequencing and annotation.</title>
        <authorList>
            <consortium name="The Broad Institute Genomics Platform"/>
            <consortium name="The Broad Institute Genome Sequencing Center for Infectious Disease"/>
            <person name="Wu L."/>
            <person name="Ma J."/>
        </authorList>
    </citation>
    <scope>NUCLEOTIDE SEQUENCE [LARGE SCALE GENOMIC DNA]</scope>
    <source>
        <strain evidence="2">Q85</strain>
    </source>
</reference>
<sequence length="97" mass="10326">MNLVLTALSGLLLSAAAPEPTAQRGDQAAASAARREGRILPLAEIQRRVIPAMQGAKYLGVDFDSGTAVYTLKFLRDGSLIWVMVDGRSGNVIGRSR</sequence>
<evidence type="ECO:0000313" key="1">
    <source>
        <dbReference type="EMBL" id="MFD1788343.1"/>
    </source>
</evidence>
<gene>
    <name evidence="1" type="ORF">ACFSC3_12250</name>
</gene>
<dbReference type="EMBL" id="JBHUFC010000003">
    <property type="protein sequence ID" value="MFD1788343.1"/>
    <property type="molecule type" value="Genomic_DNA"/>
</dbReference>
<dbReference type="Proteomes" id="UP001597283">
    <property type="component" value="Unassembled WGS sequence"/>
</dbReference>
<evidence type="ECO:0008006" key="3">
    <source>
        <dbReference type="Google" id="ProtNLM"/>
    </source>
</evidence>